<evidence type="ECO:0000313" key="3">
    <source>
        <dbReference type="Proteomes" id="UP000245771"/>
    </source>
</evidence>
<dbReference type="GeneID" id="37023362"/>
<reference evidence="2 3" key="1">
    <citation type="journal article" date="2018" name="Mol. Biol. Evol.">
        <title>Broad Genomic Sampling Reveals a Smut Pathogenic Ancestry of the Fungal Clade Ustilaginomycotina.</title>
        <authorList>
            <person name="Kijpornyongpan T."/>
            <person name="Mondo S.J."/>
            <person name="Barry K."/>
            <person name="Sandor L."/>
            <person name="Lee J."/>
            <person name="Lipzen A."/>
            <person name="Pangilinan J."/>
            <person name="LaButti K."/>
            <person name="Hainaut M."/>
            <person name="Henrissat B."/>
            <person name="Grigoriev I.V."/>
            <person name="Spatafora J.W."/>
            <person name="Aime M.C."/>
        </authorList>
    </citation>
    <scope>NUCLEOTIDE SEQUENCE [LARGE SCALE GENOMIC DNA]</scope>
    <source>
        <strain evidence="2 3">MCA 3882</strain>
    </source>
</reference>
<keyword evidence="3" id="KW-1185">Reference proteome</keyword>
<proteinExistence type="predicted"/>
<sequence length="169" mass="19750">MEDAMKQLSGDELLKHLDTAEQMREKFRIQAKKAYRDLVARGGRRVNTWKKQFSGIKIKEKQNELKGDELLLFNEKARKYKASRAARDARRYQRNKDKVLAKAKEQRREKREARQAENDREISSIRRKYNENDVRAANRVALGQVGSVFQPHKQPKTGGGTQDRPNEQV</sequence>
<feature type="region of interest" description="Disordered" evidence="1">
    <location>
        <begin position="143"/>
        <end position="169"/>
    </location>
</feature>
<protein>
    <submittedName>
        <fullName evidence="2">Uncharacterized protein</fullName>
    </submittedName>
</protein>
<accession>A0A316VJA1</accession>
<dbReference type="InParanoid" id="A0A316VJA1"/>
<evidence type="ECO:0000313" key="2">
    <source>
        <dbReference type="EMBL" id="PWN37757.1"/>
    </source>
</evidence>
<dbReference type="Proteomes" id="UP000245771">
    <property type="component" value="Unassembled WGS sequence"/>
</dbReference>
<name>A0A316VJA1_9BASI</name>
<evidence type="ECO:0000256" key="1">
    <source>
        <dbReference type="SAM" id="MobiDB-lite"/>
    </source>
</evidence>
<dbReference type="AlphaFoldDB" id="A0A316VJA1"/>
<organism evidence="2 3">
    <name type="scientific">Meira miltonrushii</name>
    <dbReference type="NCBI Taxonomy" id="1280837"/>
    <lineage>
        <taxon>Eukaryota</taxon>
        <taxon>Fungi</taxon>
        <taxon>Dikarya</taxon>
        <taxon>Basidiomycota</taxon>
        <taxon>Ustilaginomycotina</taxon>
        <taxon>Exobasidiomycetes</taxon>
        <taxon>Exobasidiales</taxon>
        <taxon>Brachybasidiaceae</taxon>
        <taxon>Meira</taxon>
    </lineage>
</organism>
<dbReference type="EMBL" id="KZ819602">
    <property type="protein sequence ID" value="PWN37757.1"/>
    <property type="molecule type" value="Genomic_DNA"/>
</dbReference>
<gene>
    <name evidence="2" type="ORF">FA14DRAFT_18724</name>
</gene>
<feature type="region of interest" description="Disordered" evidence="1">
    <location>
        <begin position="81"/>
        <end position="124"/>
    </location>
</feature>
<feature type="compositionally biased region" description="Basic and acidic residues" evidence="1">
    <location>
        <begin position="85"/>
        <end position="124"/>
    </location>
</feature>
<dbReference type="RefSeq" id="XP_025358059.1">
    <property type="nucleotide sequence ID" value="XM_025501581.1"/>
</dbReference>